<dbReference type="Pfam" id="PF01370">
    <property type="entry name" value="Epimerase"/>
    <property type="match status" value="1"/>
</dbReference>
<evidence type="ECO:0000313" key="3">
    <source>
        <dbReference type="Proteomes" id="UP000664164"/>
    </source>
</evidence>
<dbReference type="InterPro" id="IPR036291">
    <property type="entry name" value="NAD(P)-bd_dom_sf"/>
</dbReference>
<dbReference type="Proteomes" id="UP000664164">
    <property type="component" value="Unassembled WGS sequence"/>
</dbReference>
<keyword evidence="3" id="KW-1185">Reference proteome</keyword>
<dbReference type="EMBL" id="JAFNLL010000014">
    <property type="protein sequence ID" value="MBO1267910.1"/>
    <property type="molecule type" value="Genomic_DNA"/>
</dbReference>
<reference evidence="2" key="1">
    <citation type="submission" date="2021-03" db="EMBL/GenBank/DDBJ databases">
        <title>A new species, PO-11, isolated from a karst cave deposit.</title>
        <authorList>
            <person name="Zhaoxiaoyong W."/>
        </authorList>
    </citation>
    <scope>NUCLEOTIDE SEQUENCE</scope>
    <source>
        <strain evidence="2">PO-11</strain>
    </source>
</reference>
<feature type="domain" description="NAD-dependent epimerase/dehydratase" evidence="1">
    <location>
        <begin position="6"/>
        <end position="210"/>
    </location>
</feature>
<protein>
    <submittedName>
        <fullName evidence="2">NAD-dependent epimerase/dehydratase family protein</fullName>
    </submittedName>
</protein>
<dbReference type="RefSeq" id="WP_207615706.1">
    <property type="nucleotide sequence ID" value="NZ_JAFNLL010000014.1"/>
</dbReference>
<comment type="caution">
    <text evidence="2">The sequence shown here is derived from an EMBL/GenBank/DDBJ whole genome shotgun (WGS) entry which is preliminary data.</text>
</comment>
<dbReference type="GO" id="GO:0004029">
    <property type="term" value="F:aldehyde dehydrogenase (NAD+) activity"/>
    <property type="evidence" value="ECO:0007669"/>
    <property type="project" value="TreeGrafter"/>
</dbReference>
<evidence type="ECO:0000259" key="1">
    <source>
        <dbReference type="Pfam" id="PF01370"/>
    </source>
</evidence>
<name>A0A939HGB2_9MICC</name>
<dbReference type="GO" id="GO:0005737">
    <property type="term" value="C:cytoplasm"/>
    <property type="evidence" value="ECO:0007669"/>
    <property type="project" value="TreeGrafter"/>
</dbReference>
<dbReference type="SUPFAM" id="SSF51735">
    <property type="entry name" value="NAD(P)-binding Rossmann-fold domains"/>
    <property type="match status" value="1"/>
</dbReference>
<dbReference type="Gene3D" id="3.40.50.720">
    <property type="entry name" value="NAD(P)-binding Rossmann-like Domain"/>
    <property type="match status" value="1"/>
</dbReference>
<organism evidence="2 3">
    <name type="scientific">Arthrobacter cavernae</name>
    <dbReference type="NCBI Taxonomy" id="2817681"/>
    <lineage>
        <taxon>Bacteria</taxon>
        <taxon>Bacillati</taxon>
        <taxon>Actinomycetota</taxon>
        <taxon>Actinomycetes</taxon>
        <taxon>Micrococcales</taxon>
        <taxon>Micrococcaceae</taxon>
        <taxon>Arthrobacter</taxon>
    </lineage>
</organism>
<dbReference type="InterPro" id="IPR051783">
    <property type="entry name" value="NAD(P)-dependent_oxidoreduct"/>
</dbReference>
<proteinExistence type="predicted"/>
<dbReference type="PANTHER" id="PTHR48079:SF6">
    <property type="entry name" value="NAD(P)-BINDING DOMAIN-CONTAINING PROTEIN-RELATED"/>
    <property type="match status" value="1"/>
</dbReference>
<dbReference type="PANTHER" id="PTHR48079">
    <property type="entry name" value="PROTEIN YEEZ"/>
    <property type="match status" value="1"/>
</dbReference>
<accession>A0A939HGB2</accession>
<sequence length="350" mass="37285">MPTLYVVTGAGPVGWTVAEQLAEQGHEVRVLTRSGSGPEHARIERRRTDVSDPAQLGGAFAGAAAVFHCIHGSAYSAKAWRAELPRAEQAVMDAAAAAGAVVVFPESLYSYSEPDGPITESSPRDASGGKRGVRTELLRARQAHRADTVSVVAGDFFGPRVLMAHAGERLVPRVLEGKAVQAMGSAAQPHSFTYVPDLAAAMIRAAQLPELRNQVLHAPSNAPLTMRELATVLASAAGKPAPRVGAIPGWVVRGLGLFSADMRELAEMLYQFERPFVMDSSASQAKLGLEPTPLAEAAAATVGWWLSGNRRACPSRQQMSLEGSKRHQMLLSRAGFDGGWSPVTRRPVRE</sequence>
<dbReference type="AlphaFoldDB" id="A0A939HGB2"/>
<dbReference type="InterPro" id="IPR001509">
    <property type="entry name" value="Epimerase_deHydtase"/>
</dbReference>
<evidence type="ECO:0000313" key="2">
    <source>
        <dbReference type="EMBL" id="MBO1267910.1"/>
    </source>
</evidence>
<gene>
    <name evidence="2" type="ORF">J1902_07970</name>
</gene>